<accession>A0A1U9UVT8</accession>
<dbReference type="Gene3D" id="2.120.10.30">
    <property type="entry name" value="TolB, C-terminal domain"/>
    <property type="match status" value="1"/>
</dbReference>
<evidence type="ECO:0000313" key="1">
    <source>
        <dbReference type="EMBL" id="AQV96804.1"/>
    </source>
</evidence>
<protein>
    <submittedName>
        <fullName evidence="1">Uncharacterized protein</fullName>
    </submittedName>
</protein>
<dbReference type="RefSeq" id="WP_206363429.1">
    <property type="nucleotide sequence ID" value="NZ_CP017758.1"/>
</dbReference>
<dbReference type="Proteomes" id="UP000189627">
    <property type="component" value="Chromosome 2"/>
</dbReference>
<gene>
    <name evidence="1" type="ORF">BJN34_23370</name>
</gene>
<proteinExistence type="predicted"/>
<dbReference type="AlphaFoldDB" id="A0A1U9UVT8"/>
<dbReference type="InterPro" id="IPR011042">
    <property type="entry name" value="6-blade_b-propeller_TolB-like"/>
</dbReference>
<evidence type="ECO:0000313" key="2">
    <source>
        <dbReference type="Proteomes" id="UP000189627"/>
    </source>
</evidence>
<sequence>MEASRHISAFESPTRSVHAPAVPPPNRFMLRHLCGVMCSVGLLVLSLGSSVVRGEPILPPTSTVASTVPTNHDLNPYGIAFVPAGVPSGIALKPGDVVVSNFNAHSNKQGTGTTIVKLVTDGKPVTFFQGHNLGLTTALAVLNSGFVLVGNLPTTNGTAISSTSSLLVITPQGKLLSELSDPTLLDGPWDMTVILDNGSQVTAFVSNVLNGTVARIDINIGPSGATLLNSSHIIASGYAHRTDPAALVLGPTGLAYDAAHDVLYVASTNDNAVFAVAGAAALTHDNGPGSVIYQDNGHLHGPLALALAPNGDLVTANGDAVNPDPAHASEIVEFTPQGQFIAQMQVDPTPGSAFGLAFGLSSSGQSQFAAVNDNTNTATVWTLRPSTGN</sequence>
<reference evidence="2" key="1">
    <citation type="submission" date="2017-02" db="EMBL/GenBank/DDBJ databases">
        <title>Complete genome sequence of Cupriavidus necator strain NH9, a 3-chlorobenzoate degrader.</title>
        <authorList>
            <person name="Moriuchi R."/>
            <person name="Dohra H."/>
            <person name="Ogawa N."/>
        </authorList>
    </citation>
    <scope>NUCLEOTIDE SEQUENCE [LARGE SCALE GENOMIC DNA]</scope>
    <source>
        <strain evidence="2">NH9</strain>
    </source>
</reference>
<organism evidence="1 2">
    <name type="scientific">Cupriavidus necator</name>
    <name type="common">Alcaligenes eutrophus</name>
    <name type="synonym">Ralstonia eutropha</name>
    <dbReference type="NCBI Taxonomy" id="106590"/>
    <lineage>
        <taxon>Bacteria</taxon>
        <taxon>Pseudomonadati</taxon>
        <taxon>Pseudomonadota</taxon>
        <taxon>Betaproteobacteria</taxon>
        <taxon>Burkholderiales</taxon>
        <taxon>Burkholderiaceae</taxon>
        <taxon>Cupriavidus</taxon>
    </lineage>
</organism>
<dbReference type="EMBL" id="CP017758">
    <property type="protein sequence ID" value="AQV96804.1"/>
    <property type="molecule type" value="Genomic_DNA"/>
</dbReference>
<dbReference type="KEGG" id="cuh:BJN34_23370"/>
<name>A0A1U9UVT8_CUPNE</name>
<dbReference type="SUPFAM" id="SSF101898">
    <property type="entry name" value="NHL repeat"/>
    <property type="match status" value="1"/>
</dbReference>